<dbReference type="SMART" id="SM00065">
    <property type="entry name" value="GAF"/>
    <property type="match status" value="1"/>
</dbReference>
<dbReference type="Proteomes" id="UP001238523">
    <property type="component" value="Chromosome"/>
</dbReference>
<dbReference type="InterPro" id="IPR036097">
    <property type="entry name" value="HisK_dim/P_sf"/>
</dbReference>
<evidence type="ECO:0000259" key="4">
    <source>
        <dbReference type="PROSITE" id="PS50109"/>
    </source>
</evidence>
<dbReference type="InterPro" id="IPR003018">
    <property type="entry name" value="GAF"/>
</dbReference>
<dbReference type="SMART" id="SM00388">
    <property type="entry name" value="HisKA"/>
    <property type="match status" value="1"/>
</dbReference>
<dbReference type="PANTHER" id="PTHR43102:SF2">
    <property type="entry name" value="GAF DOMAIN-CONTAINING PROTEIN"/>
    <property type="match status" value="1"/>
</dbReference>
<evidence type="ECO:0000256" key="1">
    <source>
        <dbReference type="ARBA" id="ARBA00000085"/>
    </source>
</evidence>
<keyword evidence="5" id="KW-0547">Nucleotide-binding</keyword>
<keyword evidence="6" id="KW-1185">Reference proteome</keyword>
<dbReference type="GO" id="GO:0005524">
    <property type="term" value="F:ATP binding"/>
    <property type="evidence" value="ECO:0007669"/>
    <property type="project" value="UniProtKB-KW"/>
</dbReference>
<dbReference type="SUPFAM" id="SSF55781">
    <property type="entry name" value="GAF domain-like"/>
    <property type="match status" value="1"/>
</dbReference>
<keyword evidence="3" id="KW-0597">Phosphoprotein</keyword>
<dbReference type="CDD" id="cd00082">
    <property type="entry name" value="HisKA"/>
    <property type="match status" value="1"/>
</dbReference>
<evidence type="ECO:0000256" key="2">
    <source>
        <dbReference type="ARBA" id="ARBA00012438"/>
    </source>
</evidence>
<dbReference type="InterPro" id="IPR029016">
    <property type="entry name" value="GAF-like_dom_sf"/>
</dbReference>
<name>A0ABY8KWS6_9FLAO</name>
<keyword evidence="5" id="KW-0067">ATP-binding</keyword>
<dbReference type="Gene3D" id="3.30.450.40">
    <property type="match status" value="1"/>
</dbReference>
<dbReference type="PANTHER" id="PTHR43102">
    <property type="entry name" value="SLR1143 PROTEIN"/>
    <property type="match status" value="1"/>
</dbReference>
<reference evidence="5 6" key="1">
    <citation type="submission" date="2023-04" db="EMBL/GenBank/DDBJ databases">
        <title>Taxonomic identification of the Arctic strain Aequorivita sp. nov. and transcriptomic analysis in response to temperature stress.</title>
        <authorList>
            <person name="Liu W."/>
            <person name="Cong B."/>
            <person name="Lin J."/>
        </authorList>
    </citation>
    <scope>NUCLEOTIDE SEQUENCE [LARGE SCALE GENOMIC DNA]</scope>
    <source>
        <strain evidence="5 6">Ant34-E75</strain>
    </source>
</reference>
<dbReference type="Pfam" id="PF01590">
    <property type="entry name" value="GAF"/>
    <property type="match status" value="1"/>
</dbReference>
<dbReference type="RefSeq" id="WP_279448213.1">
    <property type="nucleotide sequence ID" value="NZ_CP122379.1"/>
</dbReference>
<dbReference type="InterPro" id="IPR005467">
    <property type="entry name" value="His_kinase_dom"/>
</dbReference>
<dbReference type="PRINTS" id="PR00344">
    <property type="entry name" value="BCTRLSENSOR"/>
</dbReference>
<dbReference type="SUPFAM" id="SSF55874">
    <property type="entry name" value="ATPase domain of HSP90 chaperone/DNA topoisomerase II/histidine kinase"/>
    <property type="match status" value="1"/>
</dbReference>
<protein>
    <recommendedName>
        <fullName evidence="2">histidine kinase</fullName>
        <ecNumber evidence="2">2.7.13.3</ecNumber>
    </recommendedName>
</protein>
<evidence type="ECO:0000313" key="5">
    <source>
        <dbReference type="EMBL" id="WGF92256.1"/>
    </source>
</evidence>
<dbReference type="InterPro" id="IPR004358">
    <property type="entry name" value="Sig_transdc_His_kin-like_C"/>
</dbReference>
<dbReference type="InterPro" id="IPR036890">
    <property type="entry name" value="HATPase_C_sf"/>
</dbReference>
<comment type="catalytic activity">
    <reaction evidence="1">
        <text>ATP + protein L-histidine = ADP + protein N-phospho-L-histidine.</text>
        <dbReference type="EC" id="2.7.13.3"/>
    </reaction>
</comment>
<dbReference type="Pfam" id="PF00512">
    <property type="entry name" value="HisKA"/>
    <property type="match status" value="1"/>
</dbReference>
<dbReference type="Pfam" id="PF02518">
    <property type="entry name" value="HATPase_c"/>
    <property type="match status" value="1"/>
</dbReference>
<dbReference type="InterPro" id="IPR003594">
    <property type="entry name" value="HATPase_dom"/>
</dbReference>
<dbReference type="SMART" id="SM00387">
    <property type="entry name" value="HATPase_c"/>
    <property type="match status" value="1"/>
</dbReference>
<gene>
    <name evidence="5" type="ORF">QCQ61_13730</name>
</gene>
<dbReference type="Gene3D" id="3.30.565.10">
    <property type="entry name" value="Histidine kinase-like ATPase, C-terminal domain"/>
    <property type="match status" value="1"/>
</dbReference>
<dbReference type="EMBL" id="CP122379">
    <property type="protein sequence ID" value="WGF92256.1"/>
    <property type="molecule type" value="Genomic_DNA"/>
</dbReference>
<organism evidence="5 6">
    <name type="scientific">Aequorivita marisscotiae</name>
    <dbReference type="NCBI Taxonomy" id="3040348"/>
    <lineage>
        <taxon>Bacteria</taxon>
        <taxon>Pseudomonadati</taxon>
        <taxon>Bacteroidota</taxon>
        <taxon>Flavobacteriia</taxon>
        <taxon>Flavobacteriales</taxon>
        <taxon>Flavobacteriaceae</taxon>
        <taxon>Aequorivita</taxon>
    </lineage>
</organism>
<proteinExistence type="predicted"/>
<accession>A0ABY8KWS6</accession>
<evidence type="ECO:0000313" key="6">
    <source>
        <dbReference type="Proteomes" id="UP001238523"/>
    </source>
</evidence>
<evidence type="ECO:0000256" key="3">
    <source>
        <dbReference type="ARBA" id="ARBA00022553"/>
    </source>
</evidence>
<sequence length="398" mass="45183">MISPEIPENEAARLAELKRYDLLDTLSEENFDNITSLIAAICEVPISLITLLDSERNFFKSHFGLDFNESPRNISFCGHAIMQEEDIFIIEDATKDERFYDNPLVLEANAQFYAGVPLINHNGYKLGTLCVFDYKPRQLTEIQITSLKSLAKQVVNLLELRKKNKRLVEYQKELQSRNERLTTFAHVVSHDLKSPLANIISLTRMLTEENDQNLSEDSELYLSYIEESSQTLNNYINGILSFYKADVLLESQNEDVALTKLFKVIDETLIGEDTVFEFPKDVVLRNVNKAALTQIFLNLIDNSLKYNLNEKRLVSVSYVEEMQFHKFAIKDNGMGIDLGVQEEIFNLFKTTGIKDRNGKEGTGIGLATVKSLVSKLGGTISLQSKLDCGSTFTFTIQK</sequence>
<feature type="domain" description="Histidine kinase" evidence="4">
    <location>
        <begin position="187"/>
        <end position="398"/>
    </location>
</feature>
<dbReference type="PROSITE" id="PS50109">
    <property type="entry name" value="HIS_KIN"/>
    <property type="match status" value="1"/>
</dbReference>
<dbReference type="SUPFAM" id="SSF47384">
    <property type="entry name" value="Homodimeric domain of signal transducing histidine kinase"/>
    <property type="match status" value="1"/>
</dbReference>
<dbReference type="EC" id="2.7.13.3" evidence="2"/>
<dbReference type="InterPro" id="IPR003661">
    <property type="entry name" value="HisK_dim/P_dom"/>
</dbReference>
<dbReference type="Gene3D" id="1.10.287.130">
    <property type="match status" value="1"/>
</dbReference>